<protein>
    <submittedName>
        <fullName evidence="5">Prepilin peptidase</fullName>
    </submittedName>
</protein>
<evidence type="ECO:0000313" key="6">
    <source>
        <dbReference type="Proteomes" id="UP000028058"/>
    </source>
</evidence>
<evidence type="ECO:0000256" key="3">
    <source>
        <dbReference type="SAM" id="Phobius"/>
    </source>
</evidence>
<dbReference type="InterPro" id="IPR000045">
    <property type="entry name" value="Prepilin_IV_endopep_pep"/>
</dbReference>
<dbReference type="AlphaFoldDB" id="A0A420V0B6"/>
<keyword evidence="6" id="KW-1185">Reference proteome</keyword>
<feature type="domain" description="Prepilin type IV endopeptidase peptidase" evidence="4">
    <location>
        <begin position="139"/>
        <end position="250"/>
    </location>
</feature>
<dbReference type="GO" id="GO:0004190">
    <property type="term" value="F:aspartic-type endopeptidase activity"/>
    <property type="evidence" value="ECO:0007669"/>
    <property type="project" value="InterPro"/>
</dbReference>
<dbReference type="Pfam" id="PF01478">
    <property type="entry name" value="Peptidase_A24"/>
    <property type="match status" value="1"/>
</dbReference>
<reference evidence="5 6" key="1">
    <citation type="journal article" date="2014" name="Genome Announc.">
        <title>Draft Genome Sequence of Streptomyces fradiae ATCC 19609, a Strain Highly Sensitive to Antibiotics.</title>
        <authorList>
            <person name="Bekker O.B."/>
            <person name="Klimina K.M."/>
            <person name="Vatlin A.A."/>
            <person name="Zakharevich N.V."/>
            <person name="Kasianov A.S."/>
            <person name="Danilenko V.N."/>
        </authorList>
    </citation>
    <scope>NUCLEOTIDE SEQUENCE [LARGE SCALE GENOMIC DNA]</scope>
    <source>
        <strain evidence="5 6">ATCC 19609</strain>
    </source>
</reference>
<dbReference type="PANTHER" id="PTHR30487">
    <property type="entry name" value="TYPE 4 PREPILIN-LIKE PROTEINS LEADER PEPTIDE-PROCESSING ENZYME"/>
    <property type="match status" value="1"/>
</dbReference>
<dbReference type="OrthoDB" id="2087435at2"/>
<comment type="caution">
    <text evidence="5">The sequence shown here is derived from an EMBL/GenBank/DDBJ whole genome shotgun (WGS) entry which is preliminary data.</text>
</comment>
<comment type="similarity">
    <text evidence="1">Belongs to the peptidase A24 family.</text>
</comment>
<keyword evidence="3" id="KW-0472">Membrane</keyword>
<accession>A0A420V0B6</accession>
<evidence type="ECO:0000256" key="2">
    <source>
        <dbReference type="SAM" id="MobiDB-lite"/>
    </source>
</evidence>
<feature type="transmembrane region" description="Helical" evidence="3">
    <location>
        <begin position="161"/>
        <end position="180"/>
    </location>
</feature>
<dbReference type="GO" id="GO:0006465">
    <property type="term" value="P:signal peptide processing"/>
    <property type="evidence" value="ECO:0007669"/>
    <property type="project" value="TreeGrafter"/>
</dbReference>
<feature type="transmembrane region" description="Helical" evidence="3">
    <location>
        <begin position="229"/>
        <end position="256"/>
    </location>
</feature>
<dbReference type="RefSeq" id="WP_043465308.1">
    <property type="nucleotide sequence ID" value="NZ_CP134822.1"/>
</dbReference>
<feature type="transmembrane region" description="Helical" evidence="3">
    <location>
        <begin position="263"/>
        <end position="285"/>
    </location>
</feature>
<evidence type="ECO:0000313" key="5">
    <source>
        <dbReference type="EMBL" id="RKM93955.1"/>
    </source>
</evidence>
<name>A0A420V0B6_9ACTN</name>
<gene>
    <name evidence="5" type="ORF">SFRA_019225</name>
</gene>
<dbReference type="EMBL" id="JNAD02000009">
    <property type="protein sequence ID" value="RKM93955.1"/>
    <property type="molecule type" value="Genomic_DNA"/>
</dbReference>
<feature type="transmembrane region" description="Helical" evidence="3">
    <location>
        <begin position="187"/>
        <end position="209"/>
    </location>
</feature>
<dbReference type="Gene3D" id="1.20.120.1220">
    <property type="match status" value="1"/>
</dbReference>
<dbReference type="InterPro" id="IPR050882">
    <property type="entry name" value="Prepilin_peptidase/N-MTase"/>
</dbReference>
<evidence type="ECO:0000259" key="4">
    <source>
        <dbReference type="Pfam" id="PF01478"/>
    </source>
</evidence>
<sequence length="287" mass="28117">MSLPLTVLAALYGAAAGLLVPRAAYRLAVEAGEPWRAGCPGGHPLTGPARGWAGLGRCALCAAGDRSGAVPPAGALSAPAPPSAPLSTGTSPEPGTDGAPARPGPWFGPRSAGAALLSALACGGLAAVTGARPELAVWLLLVPFALVLGHVDVAVHRLPDVLTLTLPAATAALLGGAALLPGSGGSWTGALLGGAALGGAYLVLFLIHPAGMGFGDVKLALTAGVALGWYGWGVLLVGAFAGFLFGAVYGAALVVLRRAGRKTALPFGPFMMCGTFLGLLLGGLARS</sequence>
<proteinExistence type="inferred from homology"/>
<feature type="region of interest" description="Disordered" evidence="2">
    <location>
        <begin position="72"/>
        <end position="104"/>
    </location>
</feature>
<dbReference type="Proteomes" id="UP000028058">
    <property type="component" value="Unassembled WGS sequence"/>
</dbReference>
<feature type="transmembrane region" description="Helical" evidence="3">
    <location>
        <begin position="135"/>
        <end position="155"/>
    </location>
</feature>
<dbReference type="PANTHER" id="PTHR30487:SF0">
    <property type="entry name" value="PREPILIN LEADER PEPTIDASE_N-METHYLTRANSFERASE-RELATED"/>
    <property type="match status" value="1"/>
</dbReference>
<keyword evidence="3" id="KW-0812">Transmembrane</keyword>
<evidence type="ECO:0000256" key="1">
    <source>
        <dbReference type="ARBA" id="ARBA00005801"/>
    </source>
</evidence>
<keyword evidence="3" id="KW-1133">Transmembrane helix</keyword>
<feature type="transmembrane region" description="Helical" evidence="3">
    <location>
        <begin position="111"/>
        <end position="128"/>
    </location>
</feature>
<organism evidence="5 6">
    <name type="scientific">Streptomyces xinghaiensis</name>
    <dbReference type="NCBI Taxonomy" id="1038928"/>
    <lineage>
        <taxon>Bacteria</taxon>
        <taxon>Bacillati</taxon>
        <taxon>Actinomycetota</taxon>
        <taxon>Actinomycetes</taxon>
        <taxon>Kitasatosporales</taxon>
        <taxon>Streptomycetaceae</taxon>
        <taxon>Streptomyces</taxon>
    </lineage>
</organism>
<dbReference type="GO" id="GO:0005886">
    <property type="term" value="C:plasma membrane"/>
    <property type="evidence" value="ECO:0007669"/>
    <property type="project" value="TreeGrafter"/>
</dbReference>